<sequence length="189" mass="21200">MGRRKANKQRRVRPQQMNPDRATPYEDRNRRALCQLCGDDLIRLKNLRSGAASETVIKHRHSERDEDHGPDLVWVWDEVQCDFCGGQGVVWSYQVAPLAAVRPVYVSPDGKHILDTDGALNEVPWTACGGCAELIEAKKWDDLVQAFVTRHYKETGETIGPAGAASIKATQQQFVKMRTGARIPHDPRA</sequence>
<gene>
    <name evidence="2" type="ORF">GCM10023082_05350</name>
</gene>
<keyword evidence="3" id="KW-1185">Reference proteome</keyword>
<dbReference type="Proteomes" id="UP001499884">
    <property type="component" value="Unassembled WGS sequence"/>
</dbReference>
<evidence type="ECO:0000313" key="2">
    <source>
        <dbReference type="EMBL" id="GAA3710390.1"/>
    </source>
</evidence>
<dbReference type="EMBL" id="BAABEP010000002">
    <property type="protein sequence ID" value="GAA3710390.1"/>
    <property type="molecule type" value="Genomic_DNA"/>
</dbReference>
<reference evidence="3" key="1">
    <citation type="journal article" date="2019" name="Int. J. Syst. Evol. Microbiol.">
        <title>The Global Catalogue of Microorganisms (GCM) 10K type strain sequencing project: providing services to taxonomists for standard genome sequencing and annotation.</title>
        <authorList>
            <consortium name="The Broad Institute Genomics Platform"/>
            <consortium name="The Broad Institute Genome Sequencing Center for Infectious Disease"/>
            <person name="Wu L."/>
            <person name="Ma J."/>
        </authorList>
    </citation>
    <scope>NUCLEOTIDE SEQUENCE [LARGE SCALE GENOMIC DNA]</scope>
    <source>
        <strain evidence="3">JCM 30846</strain>
    </source>
</reference>
<evidence type="ECO:0000256" key="1">
    <source>
        <dbReference type="SAM" id="MobiDB-lite"/>
    </source>
</evidence>
<protein>
    <submittedName>
        <fullName evidence="2">Uncharacterized protein</fullName>
    </submittedName>
</protein>
<feature type="region of interest" description="Disordered" evidence="1">
    <location>
        <begin position="1"/>
        <end position="25"/>
    </location>
</feature>
<organism evidence="2 3">
    <name type="scientific">Streptomyces tremellae</name>
    <dbReference type="NCBI Taxonomy" id="1124239"/>
    <lineage>
        <taxon>Bacteria</taxon>
        <taxon>Bacillati</taxon>
        <taxon>Actinomycetota</taxon>
        <taxon>Actinomycetes</taxon>
        <taxon>Kitasatosporales</taxon>
        <taxon>Streptomycetaceae</taxon>
        <taxon>Streptomyces</taxon>
    </lineage>
</organism>
<name>A0ABP7DUM8_9ACTN</name>
<accession>A0ABP7DUM8</accession>
<feature type="compositionally biased region" description="Basic residues" evidence="1">
    <location>
        <begin position="1"/>
        <end position="13"/>
    </location>
</feature>
<proteinExistence type="predicted"/>
<comment type="caution">
    <text evidence="2">The sequence shown here is derived from an EMBL/GenBank/DDBJ whole genome shotgun (WGS) entry which is preliminary data.</text>
</comment>
<dbReference type="RefSeq" id="WP_345640523.1">
    <property type="nucleotide sequence ID" value="NZ_BAABEP010000002.1"/>
</dbReference>
<evidence type="ECO:0000313" key="3">
    <source>
        <dbReference type="Proteomes" id="UP001499884"/>
    </source>
</evidence>